<keyword evidence="3" id="KW-1185">Reference proteome</keyword>
<protein>
    <recommendedName>
        <fullName evidence="1">C1q domain-containing protein</fullName>
    </recommendedName>
</protein>
<accession>A0A9D3YSD0</accession>
<reference evidence="2" key="2">
    <citation type="submission" date="2020-11" db="EMBL/GenBank/DDBJ databases">
        <authorList>
            <person name="McCartney M.A."/>
            <person name="Auch B."/>
            <person name="Kono T."/>
            <person name="Mallez S."/>
            <person name="Becker A."/>
            <person name="Gohl D.M."/>
            <person name="Silverstein K.A.T."/>
            <person name="Koren S."/>
            <person name="Bechman K.B."/>
            <person name="Herman A."/>
            <person name="Abrahante J.E."/>
            <person name="Garbe J."/>
        </authorList>
    </citation>
    <scope>NUCLEOTIDE SEQUENCE</scope>
    <source>
        <strain evidence="2">Duluth1</strain>
        <tissue evidence="2">Whole animal</tissue>
    </source>
</reference>
<evidence type="ECO:0000313" key="2">
    <source>
        <dbReference type="EMBL" id="KAH3706153.1"/>
    </source>
</evidence>
<proteinExistence type="predicted"/>
<dbReference type="AlphaFoldDB" id="A0A9D3YSD0"/>
<evidence type="ECO:0000313" key="3">
    <source>
        <dbReference type="Proteomes" id="UP000828390"/>
    </source>
</evidence>
<name>A0A9D3YSD0_DREPO</name>
<dbReference type="EMBL" id="JAIWYP010000014">
    <property type="protein sequence ID" value="KAH3706153.1"/>
    <property type="molecule type" value="Genomic_DNA"/>
</dbReference>
<dbReference type="SUPFAM" id="SSF49842">
    <property type="entry name" value="TNF-like"/>
    <property type="match status" value="1"/>
</dbReference>
<evidence type="ECO:0000259" key="1">
    <source>
        <dbReference type="PROSITE" id="PS50871"/>
    </source>
</evidence>
<comment type="caution">
    <text evidence="2">The sequence shown here is derived from an EMBL/GenBank/DDBJ whole genome shotgun (WGS) entry which is preliminary data.</text>
</comment>
<dbReference type="InterPro" id="IPR008983">
    <property type="entry name" value="Tumour_necrosis_fac-like_dom"/>
</dbReference>
<feature type="domain" description="C1q" evidence="1">
    <location>
        <begin position="1"/>
        <end position="72"/>
    </location>
</feature>
<sequence length="72" mass="7814">MNGEAHDAIVHNGNVVAIIYGHGDNVRHDQGSQTVIINMITGDDVAVKNIDFADDSILGDFYSSFSGYIFKL</sequence>
<dbReference type="Proteomes" id="UP000828390">
    <property type="component" value="Unassembled WGS sequence"/>
</dbReference>
<dbReference type="Gene3D" id="2.60.120.40">
    <property type="match status" value="1"/>
</dbReference>
<dbReference type="PROSITE" id="PS50871">
    <property type="entry name" value="C1Q"/>
    <property type="match status" value="1"/>
</dbReference>
<gene>
    <name evidence="2" type="ORF">DPMN_065533</name>
</gene>
<dbReference type="InterPro" id="IPR001073">
    <property type="entry name" value="C1q_dom"/>
</dbReference>
<reference evidence="2" key="1">
    <citation type="journal article" date="2019" name="bioRxiv">
        <title>The Genome of the Zebra Mussel, Dreissena polymorpha: A Resource for Invasive Species Research.</title>
        <authorList>
            <person name="McCartney M.A."/>
            <person name="Auch B."/>
            <person name="Kono T."/>
            <person name="Mallez S."/>
            <person name="Zhang Y."/>
            <person name="Obille A."/>
            <person name="Becker A."/>
            <person name="Abrahante J.E."/>
            <person name="Garbe J."/>
            <person name="Badalamenti J.P."/>
            <person name="Herman A."/>
            <person name="Mangelson H."/>
            <person name="Liachko I."/>
            <person name="Sullivan S."/>
            <person name="Sone E.D."/>
            <person name="Koren S."/>
            <person name="Silverstein K.A.T."/>
            <person name="Beckman K.B."/>
            <person name="Gohl D.M."/>
        </authorList>
    </citation>
    <scope>NUCLEOTIDE SEQUENCE</scope>
    <source>
        <strain evidence="2">Duluth1</strain>
        <tissue evidence="2">Whole animal</tissue>
    </source>
</reference>
<organism evidence="2 3">
    <name type="scientific">Dreissena polymorpha</name>
    <name type="common">Zebra mussel</name>
    <name type="synonym">Mytilus polymorpha</name>
    <dbReference type="NCBI Taxonomy" id="45954"/>
    <lineage>
        <taxon>Eukaryota</taxon>
        <taxon>Metazoa</taxon>
        <taxon>Spiralia</taxon>
        <taxon>Lophotrochozoa</taxon>
        <taxon>Mollusca</taxon>
        <taxon>Bivalvia</taxon>
        <taxon>Autobranchia</taxon>
        <taxon>Heteroconchia</taxon>
        <taxon>Euheterodonta</taxon>
        <taxon>Imparidentia</taxon>
        <taxon>Neoheterodontei</taxon>
        <taxon>Myida</taxon>
        <taxon>Dreissenoidea</taxon>
        <taxon>Dreissenidae</taxon>
        <taxon>Dreissena</taxon>
    </lineage>
</organism>